<dbReference type="InterPro" id="IPR050855">
    <property type="entry name" value="NDM-1-like"/>
</dbReference>
<keyword evidence="3" id="KW-1185">Reference proteome</keyword>
<evidence type="ECO:0000313" key="2">
    <source>
        <dbReference type="EMBL" id="GCE14796.1"/>
    </source>
</evidence>
<dbReference type="AlphaFoldDB" id="A0A402A6Z2"/>
<feature type="domain" description="Metallo-beta-lactamase" evidence="1">
    <location>
        <begin position="32"/>
        <end position="243"/>
    </location>
</feature>
<evidence type="ECO:0000313" key="3">
    <source>
        <dbReference type="Proteomes" id="UP000287352"/>
    </source>
</evidence>
<name>A0A402A6Z2_9CHLR</name>
<dbReference type="RefSeq" id="WP_126582331.1">
    <property type="nucleotide sequence ID" value="NZ_BIFR01000002.1"/>
</dbReference>
<dbReference type="InterPro" id="IPR036866">
    <property type="entry name" value="RibonucZ/Hydroxyglut_hydro"/>
</dbReference>
<dbReference type="PANTHER" id="PTHR42951:SF4">
    <property type="entry name" value="ACYL-COENZYME A THIOESTERASE MBLAC2"/>
    <property type="match status" value="1"/>
</dbReference>
<dbReference type="InterPro" id="IPR001279">
    <property type="entry name" value="Metallo-B-lactamas"/>
</dbReference>
<evidence type="ECO:0000259" key="1">
    <source>
        <dbReference type="SMART" id="SM00849"/>
    </source>
</evidence>
<dbReference type="OrthoDB" id="420651at2"/>
<dbReference type="SMART" id="SM00849">
    <property type="entry name" value="Lactamase_B"/>
    <property type="match status" value="1"/>
</dbReference>
<sequence>MHVHSIHSPYFRIEQVAEGVYAAIVVEGMGAWGNAGIINLGQQTLVFDTFFTPVAAQDLRQAAELLTGRAPRYVVNSHFHADHTFGNQVFQDALLISSQQVSTLMKTFLPRELEELNESRHYFEQGLAKSHDPRLRKDWALLAREYQALAAAAPTLQIRYPDLTFKESLTIHGTAYTAELISFVGGHTPGDTVLYLPECKTLFAGDLVQVAFHPSSNRANISAWYRHLDHLATLTIKQLVPGHGNVGSAEHIQIQSQYWHDIQAIAQKLKQSSGLTEPVIQEPEPYQSWSSPTLFQQNVRNAMNWS</sequence>
<dbReference type="Proteomes" id="UP000287352">
    <property type="component" value="Unassembled WGS sequence"/>
</dbReference>
<gene>
    <name evidence="2" type="ORF">KTT_46550</name>
</gene>
<dbReference type="Pfam" id="PF00753">
    <property type="entry name" value="Lactamase_B"/>
    <property type="match status" value="1"/>
</dbReference>
<dbReference type="Gene3D" id="3.60.15.10">
    <property type="entry name" value="Ribonuclease Z/Hydroxyacylglutathione hydrolase-like"/>
    <property type="match status" value="1"/>
</dbReference>
<dbReference type="EMBL" id="BIFR01000002">
    <property type="protein sequence ID" value="GCE14796.1"/>
    <property type="molecule type" value="Genomic_DNA"/>
</dbReference>
<organism evidence="2 3">
    <name type="scientific">Tengunoibacter tsumagoiensis</name>
    <dbReference type="NCBI Taxonomy" id="2014871"/>
    <lineage>
        <taxon>Bacteria</taxon>
        <taxon>Bacillati</taxon>
        <taxon>Chloroflexota</taxon>
        <taxon>Ktedonobacteria</taxon>
        <taxon>Ktedonobacterales</taxon>
        <taxon>Dictyobacteraceae</taxon>
        <taxon>Tengunoibacter</taxon>
    </lineage>
</organism>
<protein>
    <recommendedName>
        <fullName evidence="1">Metallo-beta-lactamase domain-containing protein</fullName>
    </recommendedName>
</protein>
<proteinExistence type="predicted"/>
<dbReference type="SUPFAM" id="SSF56281">
    <property type="entry name" value="Metallo-hydrolase/oxidoreductase"/>
    <property type="match status" value="1"/>
</dbReference>
<accession>A0A402A6Z2</accession>
<comment type="caution">
    <text evidence="2">The sequence shown here is derived from an EMBL/GenBank/DDBJ whole genome shotgun (WGS) entry which is preliminary data.</text>
</comment>
<reference evidence="3" key="1">
    <citation type="submission" date="2018-12" db="EMBL/GenBank/DDBJ databases">
        <title>Tengunoibacter tsumagoiensis gen. nov., sp. nov., Dictyobacter kobayashii sp. nov., D. alpinus sp. nov., and D. joshuensis sp. nov. and description of Dictyobacteraceae fam. nov. within the order Ktedonobacterales isolated from Tengu-no-mugimeshi.</title>
        <authorList>
            <person name="Wang C.M."/>
            <person name="Zheng Y."/>
            <person name="Sakai Y."/>
            <person name="Toyoda A."/>
            <person name="Minakuchi Y."/>
            <person name="Abe K."/>
            <person name="Yokota A."/>
            <person name="Yabe S."/>
        </authorList>
    </citation>
    <scope>NUCLEOTIDE SEQUENCE [LARGE SCALE GENOMIC DNA]</scope>
    <source>
        <strain evidence="3">Uno3</strain>
    </source>
</reference>
<dbReference type="CDD" id="cd16282">
    <property type="entry name" value="metallo-hydrolase-like_MBL-fold"/>
    <property type="match status" value="1"/>
</dbReference>
<dbReference type="PANTHER" id="PTHR42951">
    <property type="entry name" value="METALLO-BETA-LACTAMASE DOMAIN-CONTAINING"/>
    <property type="match status" value="1"/>
</dbReference>